<dbReference type="Gene3D" id="3.10.10.10">
    <property type="entry name" value="HIV Type 1 Reverse Transcriptase, subunit A, domain 1"/>
    <property type="match status" value="1"/>
</dbReference>
<name>A0A8B6ED65_MYTGA</name>
<feature type="non-terminal residue" evidence="4">
    <location>
        <position position="1"/>
    </location>
</feature>
<reference evidence="4" key="1">
    <citation type="submission" date="2018-11" db="EMBL/GenBank/DDBJ databases">
        <authorList>
            <person name="Alioto T."/>
            <person name="Alioto T."/>
        </authorList>
    </citation>
    <scope>NUCLEOTIDE SEQUENCE</scope>
</reference>
<gene>
    <name evidence="4" type="ORF">MGAL_10B066914</name>
</gene>
<evidence type="ECO:0000259" key="3">
    <source>
        <dbReference type="Pfam" id="PF23283"/>
    </source>
</evidence>
<keyword evidence="1" id="KW-0732">Signal</keyword>
<dbReference type="InterPro" id="IPR057774">
    <property type="entry name" value="D8C_UMOD/GP2/OIT3-like"/>
</dbReference>
<keyword evidence="5" id="KW-1185">Reference proteome</keyword>
<sequence>MPFWTGIRKTSVSLKDSDILIQEINTLIEKDAIEPVRQQDAATGFQSTLFLVPNKNSTMRPVINLRPLNRVEEEMNMTKLGKVALDILADVLYDLLRLDTYGDPYYQMYPRRDWDITSLYNEHRNFNLHTPRQSYGRRGYWGGEWSEICSTDIDNECIKHKVIRHEEKRSTGYKTDVLLDIPITDEGLENAWYRIESINGDDMPTVAPGIFHCGTYNPIWLNGLLPGYGDKNVTAEACIQTVNRICEKSINITITNCGSFYVYYLQNTTKNAAYCFGSGPVVCPPSFSSENGYYPGCSSSFPNETVLPMVEPILIEGEIYDAIPLNPKTPSLLPIFRCKFDEVSEGSYVYDIYWYINGNFIKKMINISYTQVNTTDMTYADWRNTHQLNMKVSCSVRIRYNLTNAIPSPFYRSTDFNAGLFPEHYEYTVVEGESVNIILTSTVPVGCIVSHPDFRKSQCHQNIYVFQPDIDENTKQCANGLAKRDILFKSQFCGVKIRSSDWQNNTFLQVYGFSDGLYNYQARTTYIRLSVTSVSMFNDMWMNLQLPDIK</sequence>
<organism evidence="4 5">
    <name type="scientific">Mytilus galloprovincialis</name>
    <name type="common">Mediterranean mussel</name>
    <dbReference type="NCBI Taxonomy" id="29158"/>
    <lineage>
        <taxon>Eukaryota</taxon>
        <taxon>Metazoa</taxon>
        <taxon>Spiralia</taxon>
        <taxon>Lophotrochozoa</taxon>
        <taxon>Mollusca</taxon>
        <taxon>Bivalvia</taxon>
        <taxon>Autobranchia</taxon>
        <taxon>Pteriomorphia</taxon>
        <taxon>Mytilida</taxon>
        <taxon>Mytiloidea</taxon>
        <taxon>Mytilidae</taxon>
        <taxon>Mytilinae</taxon>
        <taxon>Mytilus</taxon>
    </lineage>
</organism>
<comment type="caution">
    <text evidence="4">The sequence shown here is derived from an EMBL/GenBank/DDBJ whole genome shotgun (WGS) entry which is preliminary data.</text>
</comment>
<dbReference type="Pfam" id="PF23283">
    <property type="entry name" value="D8C_UMOD"/>
    <property type="match status" value="1"/>
</dbReference>
<evidence type="ECO:0000256" key="2">
    <source>
        <dbReference type="ARBA" id="ARBA00023157"/>
    </source>
</evidence>
<proteinExistence type="predicted"/>
<dbReference type="EMBL" id="UYJE01004896">
    <property type="protein sequence ID" value="VDI32324.1"/>
    <property type="molecule type" value="Genomic_DNA"/>
</dbReference>
<accession>A0A8B6ED65</accession>
<feature type="domain" description="UMOD/GP2/OIT3-like D8C" evidence="3">
    <location>
        <begin position="202"/>
        <end position="275"/>
    </location>
</feature>
<dbReference type="Proteomes" id="UP000596742">
    <property type="component" value="Unassembled WGS sequence"/>
</dbReference>
<evidence type="ECO:0000256" key="1">
    <source>
        <dbReference type="ARBA" id="ARBA00022729"/>
    </source>
</evidence>
<keyword evidence="2" id="KW-1015">Disulfide bond</keyword>
<protein>
    <recommendedName>
        <fullName evidence="3">UMOD/GP2/OIT3-like D8C domain-containing protein</fullName>
    </recommendedName>
</protein>
<evidence type="ECO:0000313" key="4">
    <source>
        <dbReference type="EMBL" id="VDI32324.1"/>
    </source>
</evidence>
<dbReference type="OrthoDB" id="2015116at2759"/>
<dbReference type="AlphaFoldDB" id="A0A8B6ED65"/>
<evidence type="ECO:0000313" key="5">
    <source>
        <dbReference type="Proteomes" id="UP000596742"/>
    </source>
</evidence>